<evidence type="ECO:0000313" key="2">
    <source>
        <dbReference type="EMBL" id="MBB5776850.1"/>
    </source>
</evidence>
<feature type="compositionally biased region" description="Basic and acidic residues" evidence="1">
    <location>
        <begin position="103"/>
        <end position="130"/>
    </location>
</feature>
<keyword evidence="3" id="KW-1185">Reference proteome</keyword>
<sequence>MEGDVVTMSVYLDGPFWVGVLEIVEDGTVRATRFTLGSEPTDPELYEFLRRNGVALLERAAASPPVPSEGRERRRVNPKRAAKLAARAAAEVSRRSTASQEALRLELESRKAEAADDRRARRREAAEHRREVARRKRLERRRDR</sequence>
<dbReference type="EMBL" id="JACHMB010000001">
    <property type="protein sequence ID" value="MBB5776850.1"/>
    <property type="molecule type" value="Genomic_DNA"/>
</dbReference>
<dbReference type="RefSeq" id="WP_221519380.1">
    <property type="nucleotide sequence ID" value="NZ_JACHMB010000001.1"/>
</dbReference>
<dbReference type="Proteomes" id="UP000579153">
    <property type="component" value="Unassembled WGS sequence"/>
</dbReference>
<comment type="caution">
    <text evidence="2">The sequence shown here is derived from an EMBL/GenBank/DDBJ whole genome shotgun (WGS) entry which is preliminary data.</text>
</comment>
<feature type="compositionally biased region" description="Basic residues" evidence="1">
    <location>
        <begin position="73"/>
        <end position="82"/>
    </location>
</feature>
<gene>
    <name evidence="2" type="ORF">HD596_003606</name>
</gene>
<name>A0A7W9G423_9ACTN</name>
<feature type="compositionally biased region" description="Basic residues" evidence="1">
    <location>
        <begin position="131"/>
        <end position="144"/>
    </location>
</feature>
<reference evidence="2 3" key="1">
    <citation type="submission" date="2020-08" db="EMBL/GenBank/DDBJ databases">
        <title>Sequencing the genomes of 1000 actinobacteria strains.</title>
        <authorList>
            <person name="Klenk H.-P."/>
        </authorList>
    </citation>
    <scope>NUCLEOTIDE SEQUENCE [LARGE SCALE GENOMIC DNA]</scope>
    <source>
        <strain evidence="2 3">DSM 45507</strain>
    </source>
</reference>
<feature type="region of interest" description="Disordered" evidence="1">
    <location>
        <begin position="59"/>
        <end position="144"/>
    </location>
</feature>
<evidence type="ECO:0008006" key="4">
    <source>
        <dbReference type="Google" id="ProtNLM"/>
    </source>
</evidence>
<protein>
    <recommendedName>
        <fullName evidence="4">DUF2992 family protein</fullName>
    </recommendedName>
</protein>
<evidence type="ECO:0000313" key="3">
    <source>
        <dbReference type="Proteomes" id="UP000579153"/>
    </source>
</evidence>
<feature type="compositionally biased region" description="Low complexity" evidence="1">
    <location>
        <begin position="83"/>
        <end position="99"/>
    </location>
</feature>
<dbReference type="AlphaFoldDB" id="A0A7W9G423"/>
<evidence type="ECO:0000256" key="1">
    <source>
        <dbReference type="SAM" id="MobiDB-lite"/>
    </source>
</evidence>
<organism evidence="2 3">
    <name type="scientific">Nonomuraea jabiensis</name>
    <dbReference type="NCBI Taxonomy" id="882448"/>
    <lineage>
        <taxon>Bacteria</taxon>
        <taxon>Bacillati</taxon>
        <taxon>Actinomycetota</taxon>
        <taxon>Actinomycetes</taxon>
        <taxon>Streptosporangiales</taxon>
        <taxon>Streptosporangiaceae</taxon>
        <taxon>Nonomuraea</taxon>
    </lineage>
</organism>
<proteinExistence type="predicted"/>
<accession>A0A7W9G423</accession>
<dbReference type="InterPro" id="IPR016787">
    <property type="entry name" value="UCP021328"/>
</dbReference>
<dbReference type="Pfam" id="PF11208">
    <property type="entry name" value="DUF2992"/>
    <property type="match status" value="1"/>
</dbReference>